<keyword evidence="2" id="KW-0472">Membrane</keyword>
<feature type="transmembrane region" description="Helical" evidence="2">
    <location>
        <begin position="7"/>
        <end position="28"/>
    </location>
</feature>
<dbReference type="EMBL" id="JBHLWM010000003">
    <property type="protein sequence ID" value="MFC0240396.1"/>
    <property type="molecule type" value="Genomic_DNA"/>
</dbReference>
<feature type="compositionally biased region" description="Low complexity" evidence="1">
    <location>
        <begin position="163"/>
        <end position="172"/>
    </location>
</feature>
<evidence type="ECO:0000313" key="4">
    <source>
        <dbReference type="Proteomes" id="UP001589775"/>
    </source>
</evidence>
<dbReference type="Proteomes" id="UP001589775">
    <property type="component" value="Unassembled WGS sequence"/>
</dbReference>
<keyword evidence="2" id="KW-0812">Transmembrane</keyword>
<evidence type="ECO:0000256" key="1">
    <source>
        <dbReference type="SAM" id="MobiDB-lite"/>
    </source>
</evidence>
<feature type="transmembrane region" description="Helical" evidence="2">
    <location>
        <begin position="40"/>
        <end position="61"/>
    </location>
</feature>
<comment type="caution">
    <text evidence="3">The sequence shown here is derived from an EMBL/GenBank/DDBJ whole genome shotgun (WGS) entry which is preliminary data.</text>
</comment>
<gene>
    <name evidence="3" type="ORF">ACFFJ6_07955</name>
</gene>
<keyword evidence="2" id="KW-1133">Transmembrane helix</keyword>
<reference evidence="3 4" key="1">
    <citation type="submission" date="2024-09" db="EMBL/GenBank/DDBJ databases">
        <authorList>
            <person name="Sun Q."/>
            <person name="Mori K."/>
        </authorList>
    </citation>
    <scope>NUCLEOTIDE SEQUENCE [LARGE SCALE GENOMIC DNA]</scope>
    <source>
        <strain evidence="3 4">KCTC 23279</strain>
    </source>
</reference>
<evidence type="ECO:0008006" key="5">
    <source>
        <dbReference type="Google" id="ProtNLM"/>
    </source>
</evidence>
<protein>
    <recommendedName>
        <fullName evidence="5">Transmembrane protein</fullName>
    </recommendedName>
</protein>
<sequence length="219" mass="22251">MSIIGFPLLLIPIAICNIVIFLMPGVGFDAALARVALPSGAVWTIGASDVLVALGVLLLMFEVIKAGKPGGKYVTDHLLSLLVLGGTVAEFVMLPQFANTTVFLLATLMLVDVLAGIALRRRPQPRPAREAPVAPPAEAEETARKEPNLTPAAPAPSQPAPPATDSSASAASTSAASIAEAVLLDRPQPVAASATASSPSVSSPALQPAGEAAGTQPQR</sequence>
<keyword evidence="4" id="KW-1185">Reference proteome</keyword>
<feature type="region of interest" description="Disordered" evidence="1">
    <location>
        <begin position="189"/>
        <end position="219"/>
    </location>
</feature>
<dbReference type="RefSeq" id="WP_378386238.1">
    <property type="nucleotide sequence ID" value="NZ_JBHLWM010000003.1"/>
</dbReference>
<evidence type="ECO:0000313" key="3">
    <source>
        <dbReference type="EMBL" id="MFC0240396.1"/>
    </source>
</evidence>
<feature type="compositionally biased region" description="Pro residues" evidence="1">
    <location>
        <begin position="153"/>
        <end position="162"/>
    </location>
</feature>
<evidence type="ECO:0000256" key="2">
    <source>
        <dbReference type="SAM" id="Phobius"/>
    </source>
</evidence>
<name>A0ABV6ER59_9BRAD</name>
<organism evidence="3 4">
    <name type="scientific">Rhodopseudomonas telluris</name>
    <dbReference type="NCBI Taxonomy" id="644215"/>
    <lineage>
        <taxon>Bacteria</taxon>
        <taxon>Pseudomonadati</taxon>
        <taxon>Pseudomonadota</taxon>
        <taxon>Alphaproteobacteria</taxon>
        <taxon>Hyphomicrobiales</taxon>
        <taxon>Nitrobacteraceae</taxon>
        <taxon>Rhodopseudomonas</taxon>
    </lineage>
</organism>
<feature type="region of interest" description="Disordered" evidence="1">
    <location>
        <begin position="124"/>
        <end position="172"/>
    </location>
</feature>
<proteinExistence type="predicted"/>
<feature type="compositionally biased region" description="Low complexity" evidence="1">
    <location>
        <begin position="189"/>
        <end position="209"/>
    </location>
</feature>
<feature type="transmembrane region" description="Helical" evidence="2">
    <location>
        <begin position="73"/>
        <end position="94"/>
    </location>
</feature>
<accession>A0ABV6ER59</accession>
<feature type="transmembrane region" description="Helical" evidence="2">
    <location>
        <begin position="100"/>
        <end position="119"/>
    </location>
</feature>